<dbReference type="Proteomes" id="UP000614601">
    <property type="component" value="Unassembled WGS sequence"/>
</dbReference>
<dbReference type="Gene3D" id="2.30.30.100">
    <property type="match status" value="1"/>
</dbReference>
<dbReference type="EMBL" id="CAJFDH010000005">
    <property type="protein sequence ID" value="CAD5225097.1"/>
    <property type="molecule type" value="Genomic_DNA"/>
</dbReference>
<dbReference type="EMBL" id="CAJFCW020000005">
    <property type="protein sequence ID" value="CAG9120438.1"/>
    <property type="molecule type" value="Genomic_DNA"/>
</dbReference>
<protein>
    <recommendedName>
        <fullName evidence="1">Sm domain-containing protein</fullName>
    </recommendedName>
</protein>
<name>A0A811LC37_9BILA</name>
<dbReference type="AlphaFoldDB" id="A0A811LC37"/>
<dbReference type="SUPFAM" id="SSF50182">
    <property type="entry name" value="Sm-like ribonucleoproteins"/>
    <property type="match status" value="1"/>
</dbReference>
<reference evidence="2" key="1">
    <citation type="submission" date="2020-09" db="EMBL/GenBank/DDBJ databases">
        <authorList>
            <person name="Kikuchi T."/>
        </authorList>
    </citation>
    <scope>NUCLEOTIDE SEQUENCE</scope>
    <source>
        <strain evidence="2">SH1</strain>
    </source>
</reference>
<organism evidence="2 3">
    <name type="scientific">Bursaphelenchus okinawaensis</name>
    <dbReference type="NCBI Taxonomy" id="465554"/>
    <lineage>
        <taxon>Eukaryota</taxon>
        <taxon>Metazoa</taxon>
        <taxon>Ecdysozoa</taxon>
        <taxon>Nematoda</taxon>
        <taxon>Chromadorea</taxon>
        <taxon>Rhabditida</taxon>
        <taxon>Tylenchina</taxon>
        <taxon>Tylenchomorpha</taxon>
        <taxon>Aphelenchoidea</taxon>
        <taxon>Aphelenchoididae</taxon>
        <taxon>Bursaphelenchus</taxon>
    </lineage>
</organism>
<comment type="caution">
    <text evidence="2">The sequence shown here is derived from an EMBL/GenBank/DDBJ whole genome shotgun (WGS) entry which is preliminary data.</text>
</comment>
<keyword evidence="3" id="KW-1185">Reference proteome</keyword>
<evidence type="ECO:0000259" key="1">
    <source>
        <dbReference type="Pfam" id="PF01423"/>
    </source>
</evidence>
<dbReference type="InterPro" id="IPR001163">
    <property type="entry name" value="Sm_dom_euk/arc"/>
</dbReference>
<evidence type="ECO:0000313" key="3">
    <source>
        <dbReference type="Proteomes" id="UP000614601"/>
    </source>
</evidence>
<proteinExistence type="predicted"/>
<sequence>MDPFGNDFDASKCLHQYNVPETSKLFGSFDEWEEHFIKENKEFVSLLLEYDKQLEKSLRPMGIGVNSRVRKLKDYGKQLLLKEWEDKLLKKNIFHIHGTGFGLDTTSITRSLLKWASTRTVISVKLSPSGRGQKVDRLIKGVLVSYDKKWNLLLKNVDEIYRSMKRPPPGPPEYAYKEVAPCIFHRSLVSYLVMGKNIVCIYT</sequence>
<dbReference type="Pfam" id="PF01423">
    <property type="entry name" value="LSM"/>
    <property type="match status" value="1"/>
</dbReference>
<evidence type="ECO:0000313" key="2">
    <source>
        <dbReference type="EMBL" id="CAD5225097.1"/>
    </source>
</evidence>
<feature type="domain" description="Sm" evidence="1">
    <location>
        <begin position="135"/>
        <end position="201"/>
    </location>
</feature>
<dbReference type="Proteomes" id="UP000783686">
    <property type="component" value="Unassembled WGS sequence"/>
</dbReference>
<dbReference type="OrthoDB" id="10002367at2759"/>
<dbReference type="InterPro" id="IPR010920">
    <property type="entry name" value="LSM_dom_sf"/>
</dbReference>
<accession>A0A811LC37</accession>
<gene>
    <name evidence="2" type="ORF">BOKJ2_LOCUS11408</name>
</gene>